<comment type="caution">
    <text evidence="1">The sequence shown here is derived from an EMBL/GenBank/DDBJ whole genome shotgun (WGS) entry which is preliminary data.</text>
</comment>
<name>A0A816LGW4_9BILA</name>
<dbReference type="InterPro" id="IPR036691">
    <property type="entry name" value="Endo/exonu/phosph_ase_sf"/>
</dbReference>
<dbReference type="EMBL" id="CAJNRE010001268">
    <property type="protein sequence ID" value="CAF1937448.1"/>
    <property type="molecule type" value="Genomic_DNA"/>
</dbReference>
<dbReference type="Proteomes" id="UP000663824">
    <property type="component" value="Unassembled WGS sequence"/>
</dbReference>
<dbReference type="PROSITE" id="PS51257">
    <property type="entry name" value="PROKAR_LIPOPROTEIN"/>
    <property type="match status" value="1"/>
</dbReference>
<organism evidence="1 2">
    <name type="scientific">Rotaria magnacalcarata</name>
    <dbReference type="NCBI Taxonomy" id="392030"/>
    <lineage>
        <taxon>Eukaryota</taxon>
        <taxon>Metazoa</taxon>
        <taxon>Spiralia</taxon>
        <taxon>Gnathifera</taxon>
        <taxon>Rotifera</taxon>
        <taxon>Eurotatoria</taxon>
        <taxon>Bdelloidea</taxon>
        <taxon>Philodinida</taxon>
        <taxon>Philodinidae</taxon>
        <taxon>Rotaria</taxon>
    </lineage>
</organism>
<dbReference type="AlphaFoldDB" id="A0A816LGW4"/>
<protein>
    <submittedName>
        <fullName evidence="1">Uncharacterized protein</fullName>
    </submittedName>
</protein>
<reference evidence="1" key="1">
    <citation type="submission" date="2021-02" db="EMBL/GenBank/DDBJ databases">
        <authorList>
            <person name="Nowell W R."/>
        </authorList>
    </citation>
    <scope>NUCLEOTIDE SEQUENCE</scope>
</reference>
<accession>A0A816LGW4</accession>
<gene>
    <name evidence="1" type="ORF">MBJ925_LOCUS5153</name>
</gene>
<proteinExistence type="predicted"/>
<dbReference type="SUPFAM" id="SSF56219">
    <property type="entry name" value="DNase I-like"/>
    <property type="match status" value="1"/>
</dbReference>
<evidence type="ECO:0000313" key="1">
    <source>
        <dbReference type="EMBL" id="CAF1937448.1"/>
    </source>
</evidence>
<evidence type="ECO:0000313" key="2">
    <source>
        <dbReference type="Proteomes" id="UP000663824"/>
    </source>
</evidence>
<sequence length="179" mass="20238">MKKLTSFTVVTSTGCDRTRSYTSLCTPVHDIRNARPGIDECHETSSFNVLELKWKQHQRKNERHGYFSSSLNTLCFNVRSLDLRWGEVCLLVKQHLFDILVLGDVGRVDFALMSAALSNHNVFYKSGENAHGGVLDMVRKDISAVRVSCSLPSICALDLQFDQTIRLIPMYAPESKTRN</sequence>